<protein>
    <submittedName>
        <fullName evidence="1">Uncharacterized protein</fullName>
    </submittedName>
</protein>
<organism evidence="1 2">
    <name type="scientific">Symbiodinium microadriaticum</name>
    <name type="common">Dinoflagellate</name>
    <name type="synonym">Zooxanthella microadriatica</name>
    <dbReference type="NCBI Taxonomy" id="2951"/>
    <lineage>
        <taxon>Eukaryota</taxon>
        <taxon>Sar</taxon>
        <taxon>Alveolata</taxon>
        <taxon>Dinophyceae</taxon>
        <taxon>Suessiales</taxon>
        <taxon>Symbiodiniaceae</taxon>
        <taxon>Symbiodinium</taxon>
    </lineage>
</organism>
<evidence type="ECO:0000313" key="2">
    <source>
        <dbReference type="Proteomes" id="UP000186817"/>
    </source>
</evidence>
<accession>A0A1Q9BWR8</accession>
<keyword evidence="2" id="KW-1185">Reference proteome</keyword>
<dbReference type="AlphaFoldDB" id="A0A1Q9BWR8"/>
<comment type="caution">
    <text evidence="1">The sequence shown here is derived from an EMBL/GenBank/DDBJ whole genome shotgun (WGS) entry which is preliminary data.</text>
</comment>
<gene>
    <name evidence="1" type="ORF">AK812_SmicGene45251</name>
</gene>
<dbReference type="EMBL" id="LSRX01002882">
    <property type="protein sequence ID" value="OLP75030.1"/>
    <property type="molecule type" value="Genomic_DNA"/>
</dbReference>
<dbReference type="OrthoDB" id="10565918at2759"/>
<reference evidence="1 2" key="1">
    <citation type="submission" date="2016-02" db="EMBL/GenBank/DDBJ databases">
        <title>Genome analysis of coral dinoflagellate symbionts highlights evolutionary adaptations to a symbiotic lifestyle.</title>
        <authorList>
            <person name="Aranda M."/>
            <person name="Li Y."/>
            <person name="Liew Y.J."/>
            <person name="Baumgarten S."/>
            <person name="Simakov O."/>
            <person name="Wilson M."/>
            <person name="Piel J."/>
            <person name="Ashoor H."/>
            <person name="Bougouffa S."/>
            <person name="Bajic V.B."/>
            <person name="Ryu T."/>
            <person name="Ravasi T."/>
            <person name="Bayer T."/>
            <person name="Micklem G."/>
            <person name="Kim H."/>
            <person name="Bhak J."/>
            <person name="Lajeunesse T.C."/>
            <person name="Voolstra C.R."/>
        </authorList>
    </citation>
    <scope>NUCLEOTIDE SEQUENCE [LARGE SCALE GENOMIC DNA]</scope>
    <source>
        <strain evidence="1 2">CCMP2467</strain>
    </source>
</reference>
<feature type="non-terminal residue" evidence="1">
    <location>
        <position position="56"/>
    </location>
</feature>
<name>A0A1Q9BWR8_SYMMI</name>
<evidence type="ECO:0000313" key="1">
    <source>
        <dbReference type="EMBL" id="OLP75030.1"/>
    </source>
</evidence>
<sequence>MFVVVLCASRVVIRCISRNVANNIEEFQKQELQDLMAAFEILGVSTSEIDKAMKSQ</sequence>
<proteinExistence type="predicted"/>
<dbReference type="Proteomes" id="UP000186817">
    <property type="component" value="Unassembled WGS sequence"/>
</dbReference>